<dbReference type="GO" id="GO:0030288">
    <property type="term" value="C:outer membrane-bounded periplasmic space"/>
    <property type="evidence" value="ECO:0007669"/>
    <property type="project" value="TreeGrafter"/>
</dbReference>
<dbReference type="Pfam" id="PF03968">
    <property type="entry name" value="LptD_N"/>
    <property type="match status" value="1"/>
</dbReference>
<dbReference type="PANTHER" id="PTHR36504:SF1">
    <property type="entry name" value="LIPOPOLYSACCHARIDE EXPORT SYSTEM PROTEIN LPTA"/>
    <property type="match status" value="1"/>
</dbReference>
<evidence type="ECO:0000259" key="5">
    <source>
        <dbReference type="Pfam" id="PF03968"/>
    </source>
</evidence>
<dbReference type="EMBL" id="MWPV01000003">
    <property type="protein sequence ID" value="OUL57541.1"/>
    <property type="molecule type" value="Genomic_DNA"/>
</dbReference>
<keyword evidence="3" id="KW-0574">Periplasm</keyword>
<feature type="chain" id="PRO_5012150868" evidence="4">
    <location>
        <begin position="21"/>
        <end position="166"/>
    </location>
</feature>
<keyword evidence="7" id="KW-1185">Reference proteome</keyword>
<dbReference type="Gene3D" id="2.60.450.10">
    <property type="entry name" value="Lipopolysaccharide (LPS) transport protein A like domain"/>
    <property type="match status" value="1"/>
</dbReference>
<proteinExistence type="predicted"/>
<dbReference type="Proteomes" id="UP000194841">
    <property type="component" value="Unassembled WGS sequence"/>
</dbReference>
<protein>
    <submittedName>
        <fullName evidence="6">Lipopolysaccharide transport periplasmic protein LptA</fullName>
    </submittedName>
</protein>
<organism evidence="6 7">
    <name type="scientific">Pseudoalteromonas ulvae</name>
    <dbReference type="NCBI Taxonomy" id="107327"/>
    <lineage>
        <taxon>Bacteria</taxon>
        <taxon>Pseudomonadati</taxon>
        <taxon>Pseudomonadota</taxon>
        <taxon>Gammaproteobacteria</taxon>
        <taxon>Alteromonadales</taxon>
        <taxon>Pseudoalteromonadaceae</taxon>
        <taxon>Pseudoalteromonas</taxon>
    </lineage>
</organism>
<evidence type="ECO:0000256" key="1">
    <source>
        <dbReference type="ARBA" id="ARBA00022448"/>
    </source>
</evidence>
<dbReference type="GO" id="GO:0009279">
    <property type="term" value="C:cell outer membrane"/>
    <property type="evidence" value="ECO:0007669"/>
    <property type="project" value="TreeGrafter"/>
</dbReference>
<evidence type="ECO:0000256" key="2">
    <source>
        <dbReference type="ARBA" id="ARBA00022729"/>
    </source>
</evidence>
<dbReference type="InterPro" id="IPR005653">
    <property type="entry name" value="OstA-like_N"/>
</dbReference>
<dbReference type="NCBIfam" id="TIGR03002">
    <property type="entry name" value="outer_YhbN_LptA"/>
    <property type="match status" value="1"/>
</dbReference>
<evidence type="ECO:0000256" key="4">
    <source>
        <dbReference type="SAM" id="SignalP"/>
    </source>
</evidence>
<keyword evidence="1" id="KW-0813">Transport</keyword>
<accession>A0A244CPJ0</accession>
<reference evidence="6 7" key="1">
    <citation type="submission" date="2017-02" db="EMBL/GenBank/DDBJ databases">
        <title>Pseudoalteromonas ulvae TC14 Genome.</title>
        <authorList>
            <person name="Molmeret M."/>
        </authorList>
    </citation>
    <scope>NUCLEOTIDE SEQUENCE [LARGE SCALE GENOMIC DNA]</scope>
    <source>
        <strain evidence="6">TC14</strain>
    </source>
</reference>
<dbReference type="RefSeq" id="WP_086744124.1">
    <property type="nucleotide sequence ID" value="NZ_MWPV01000003.1"/>
</dbReference>
<dbReference type="InterPro" id="IPR014340">
    <property type="entry name" value="LptA"/>
</dbReference>
<dbReference type="PANTHER" id="PTHR36504">
    <property type="entry name" value="LIPOPOLYSACCHARIDE EXPORT SYSTEM PROTEIN LPTA"/>
    <property type="match status" value="1"/>
</dbReference>
<dbReference type="GO" id="GO:0017089">
    <property type="term" value="F:glycolipid transfer activity"/>
    <property type="evidence" value="ECO:0007669"/>
    <property type="project" value="TreeGrafter"/>
</dbReference>
<dbReference type="AlphaFoldDB" id="A0A244CPJ0"/>
<evidence type="ECO:0000313" key="6">
    <source>
        <dbReference type="EMBL" id="OUL57541.1"/>
    </source>
</evidence>
<evidence type="ECO:0000256" key="3">
    <source>
        <dbReference type="ARBA" id="ARBA00022764"/>
    </source>
</evidence>
<comment type="caution">
    <text evidence="6">The sequence shown here is derived from an EMBL/GenBank/DDBJ whole genome shotgun (WGS) entry which is preliminary data.</text>
</comment>
<dbReference type="GO" id="GO:0001530">
    <property type="term" value="F:lipopolysaccharide binding"/>
    <property type="evidence" value="ECO:0007669"/>
    <property type="project" value="InterPro"/>
</dbReference>
<feature type="domain" description="Organic solvent tolerance-like N-terminal" evidence="5">
    <location>
        <begin position="29"/>
        <end position="140"/>
    </location>
</feature>
<gene>
    <name evidence="6" type="ORF">B1199_10755</name>
</gene>
<sequence length="166" mass="18411">MTNKIILMLTLLGVSLFTQAAQPNSKVIIDADNQKADIKRNVIIFDKNVEITHDKRKIKADFLEAYRRAELGENKQLLVAKGNPASYVETLEDGTVITASANEISYDVATEILLISGNATITQSGQKMSAEKITYDIKQQLISAVKDENSSQRVRTILTPSEKDKK</sequence>
<evidence type="ECO:0000313" key="7">
    <source>
        <dbReference type="Proteomes" id="UP000194841"/>
    </source>
</evidence>
<dbReference type="GO" id="GO:0015920">
    <property type="term" value="P:lipopolysaccharide transport"/>
    <property type="evidence" value="ECO:0007669"/>
    <property type="project" value="InterPro"/>
</dbReference>
<dbReference type="InterPro" id="IPR052037">
    <property type="entry name" value="LPS_export_LptA"/>
</dbReference>
<keyword evidence="2 4" id="KW-0732">Signal</keyword>
<dbReference type="OrthoDB" id="5599500at2"/>
<feature type="signal peptide" evidence="4">
    <location>
        <begin position="1"/>
        <end position="20"/>
    </location>
</feature>
<name>A0A244CPJ0_PSEDV</name>